<protein>
    <submittedName>
        <fullName evidence="6">D-ribose-binding periplasmic protein</fullName>
    </submittedName>
</protein>
<keyword evidence="7" id="KW-1185">Reference proteome</keyword>
<organism evidence="6 7">
    <name type="scientific">Pseudobythopirellula maris</name>
    <dbReference type="NCBI Taxonomy" id="2527991"/>
    <lineage>
        <taxon>Bacteria</taxon>
        <taxon>Pseudomonadati</taxon>
        <taxon>Planctomycetota</taxon>
        <taxon>Planctomycetia</taxon>
        <taxon>Pirellulales</taxon>
        <taxon>Lacipirellulaceae</taxon>
        <taxon>Pseudobythopirellula</taxon>
    </lineage>
</organism>
<dbReference type="InterPro" id="IPR028082">
    <property type="entry name" value="Peripla_BP_I"/>
</dbReference>
<dbReference type="CDD" id="cd06308">
    <property type="entry name" value="PBP1_sensor_kinase-like"/>
    <property type="match status" value="1"/>
</dbReference>
<feature type="signal peptide" evidence="4">
    <location>
        <begin position="1"/>
        <end position="25"/>
    </location>
</feature>
<comment type="caution">
    <text evidence="6">The sequence shown here is derived from an EMBL/GenBank/DDBJ whole genome shotgun (WGS) entry which is preliminary data.</text>
</comment>
<evidence type="ECO:0000256" key="4">
    <source>
        <dbReference type="SAM" id="SignalP"/>
    </source>
</evidence>
<dbReference type="GO" id="GO:0030313">
    <property type="term" value="C:cell envelope"/>
    <property type="evidence" value="ECO:0007669"/>
    <property type="project" value="UniProtKB-SubCell"/>
</dbReference>
<feature type="chain" id="PRO_5022730054" evidence="4">
    <location>
        <begin position="26"/>
        <end position="316"/>
    </location>
</feature>
<evidence type="ECO:0000256" key="2">
    <source>
        <dbReference type="ARBA" id="ARBA00007639"/>
    </source>
</evidence>
<evidence type="ECO:0000313" key="6">
    <source>
        <dbReference type="EMBL" id="TWT86672.1"/>
    </source>
</evidence>
<dbReference type="RefSeq" id="WP_146402646.1">
    <property type="nucleotide sequence ID" value="NZ_SJPQ01000004.1"/>
</dbReference>
<dbReference type="AlphaFoldDB" id="A0A5C5ZH57"/>
<dbReference type="PANTHER" id="PTHR46847">
    <property type="entry name" value="D-ALLOSE-BINDING PERIPLASMIC PROTEIN-RELATED"/>
    <property type="match status" value="1"/>
</dbReference>
<proteinExistence type="inferred from homology"/>
<name>A0A5C5ZH57_9BACT</name>
<dbReference type="OrthoDB" id="250606at2"/>
<dbReference type="Gene3D" id="3.40.50.2300">
    <property type="match status" value="2"/>
</dbReference>
<comment type="similarity">
    <text evidence="2">Belongs to the bacterial solute-binding protein 2 family.</text>
</comment>
<evidence type="ECO:0000313" key="7">
    <source>
        <dbReference type="Proteomes" id="UP000315440"/>
    </source>
</evidence>
<evidence type="ECO:0000259" key="5">
    <source>
        <dbReference type="Pfam" id="PF13407"/>
    </source>
</evidence>
<feature type="domain" description="Periplasmic binding protein" evidence="5">
    <location>
        <begin position="44"/>
        <end position="296"/>
    </location>
</feature>
<gene>
    <name evidence="6" type="primary">rbsB_3</name>
    <name evidence="6" type="ORF">Mal64_35010</name>
</gene>
<comment type="subcellular location">
    <subcellularLocation>
        <location evidence="1">Cell envelope</location>
    </subcellularLocation>
</comment>
<dbReference type="InterPro" id="IPR025997">
    <property type="entry name" value="SBP_2_dom"/>
</dbReference>
<dbReference type="Pfam" id="PF13407">
    <property type="entry name" value="Peripla_BP_4"/>
    <property type="match status" value="1"/>
</dbReference>
<accession>A0A5C5ZH57</accession>
<dbReference type="Proteomes" id="UP000315440">
    <property type="component" value="Unassembled WGS sequence"/>
</dbReference>
<keyword evidence="3 4" id="KW-0732">Signal</keyword>
<reference evidence="6 7" key="1">
    <citation type="submission" date="2019-02" db="EMBL/GenBank/DDBJ databases">
        <title>Deep-cultivation of Planctomycetes and their phenomic and genomic characterization uncovers novel biology.</title>
        <authorList>
            <person name="Wiegand S."/>
            <person name="Jogler M."/>
            <person name="Boedeker C."/>
            <person name="Pinto D."/>
            <person name="Vollmers J."/>
            <person name="Rivas-Marin E."/>
            <person name="Kohn T."/>
            <person name="Peeters S.H."/>
            <person name="Heuer A."/>
            <person name="Rast P."/>
            <person name="Oberbeckmann S."/>
            <person name="Bunk B."/>
            <person name="Jeske O."/>
            <person name="Meyerdierks A."/>
            <person name="Storesund J.E."/>
            <person name="Kallscheuer N."/>
            <person name="Luecker S."/>
            <person name="Lage O.M."/>
            <person name="Pohl T."/>
            <person name="Merkel B.J."/>
            <person name="Hornburger P."/>
            <person name="Mueller R.-W."/>
            <person name="Bruemmer F."/>
            <person name="Labrenz M."/>
            <person name="Spormann A.M."/>
            <person name="Op Den Camp H."/>
            <person name="Overmann J."/>
            <person name="Amann R."/>
            <person name="Jetten M.S.M."/>
            <person name="Mascher T."/>
            <person name="Medema M.H."/>
            <person name="Devos D.P."/>
            <person name="Kaster A.-K."/>
            <person name="Ovreas L."/>
            <person name="Rohde M."/>
            <person name="Galperin M.Y."/>
            <person name="Jogler C."/>
        </authorList>
    </citation>
    <scope>NUCLEOTIDE SEQUENCE [LARGE SCALE GENOMIC DNA]</scope>
    <source>
        <strain evidence="6 7">Mal64</strain>
    </source>
</reference>
<sequence precursor="true">MHRTITALCLILSFALPGCSGSSSSSGSQSDSAATGGAEPKWTIAMSQCNLGEPWRAQMNADLKRAAAEHPEIRLVFNNAENDTLKQRSQIEEFVSAGVDLIMVCPKEAQPLTEPIAKAYRSGIPVVVIDRQVLGDDFTTFIGADNVAIGREAGRWIASHAKPDARIVELKGLMTSVPAQDRHAGFREGLGDVGEVIFEADMQWLEPQARKEMDSALARFDEIDVVFAHNDPGAHGAYLAAKAAGRAEGMLFVGIDALSHEGIAYVNQGLLDATFEYPTGGTVAIETALKILAGEEVPKNIELGTSTHAQAKYEDE</sequence>
<dbReference type="GO" id="GO:0030246">
    <property type="term" value="F:carbohydrate binding"/>
    <property type="evidence" value="ECO:0007669"/>
    <property type="project" value="UniProtKB-ARBA"/>
</dbReference>
<dbReference type="PANTHER" id="PTHR46847:SF1">
    <property type="entry name" value="D-ALLOSE-BINDING PERIPLASMIC PROTEIN-RELATED"/>
    <property type="match status" value="1"/>
</dbReference>
<dbReference type="EMBL" id="SJPQ01000004">
    <property type="protein sequence ID" value="TWT86672.1"/>
    <property type="molecule type" value="Genomic_DNA"/>
</dbReference>
<dbReference type="SUPFAM" id="SSF53822">
    <property type="entry name" value="Periplasmic binding protein-like I"/>
    <property type="match status" value="1"/>
</dbReference>
<evidence type="ECO:0000256" key="1">
    <source>
        <dbReference type="ARBA" id="ARBA00004196"/>
    </source>
</evidence>
<evidence type="ECO:0000256" key="3">
    <source>
        <dbReference type="ARBA" id="ARBA00022729"/>
    </source>
</evidence>